<feature type="chain" id="PRO_5007614841" description="N-acetylmuramoyl-L-alanine amidase" evidence="4">
    <location>
        <begin position="29"/>
        <end position="234"/>
    </location>
</feature>
<evidence type="ECO:0000256" key="4">
    <source>
        <dbReference type="SAM" id="SignalP"/>
    </source>
</evidence>
<dbReference type="EMBL" id="FKBS01000014">
    <property type="protein sequence ID" value="SAI31464.1"/>
    <property type="molecule type" value="Genomic_DNA"/>
</dbReference>
<dbReference type="RefSeq" id="WP_328587204.1">
    <property type="nucleotide sequence ID" value="NZ_FKBS01000014.1"/>
</dbReference>
<dbReference type="CDD" id="cd02696">
    <property type="entry name" value="MurNAc-LAA"/>
    <property type="match status" value="1"/>
</dbReference>
<dbReference type="PROSITE" id="PS51257">
    <property type="entry name" value="PROKAR_LIPOPROTEIN"/>
    <property type="match status" value="1"/>
</dbReference>
<name>A0A157PDV2_9BORD</name>
<accession>A0A157PDV2</accession>
<proteinExistence type="predicted"/>
<dbReference type="GO" id="GO:0008745">
    <property type="term" value="F:N-acetylmuramoyl-L-alanine amidase activity"/>
    <property type="evidence" value="ECO:0007669"/>
    <property type="project" value="UniProtKB-EC"/>
</dbReference>
<keyword evidence="4" id="KW-0732">Signal</keyword>
<protein>
    <recommendedName>
        <fullName evidence="2">N-acetylmuramoyl-L-alanine amidase</fullName>
        <ecNumber evidence="2">3.5.1.28</ecNumber>
    </recommendedName>
</protein>
<dbReference type="Gene3D" id="3.40.630.40">
    <property type="entry name" value="Zn-dependent exopeptidases"/>
    <property type="match status" value="1"/>
</dbReference>
<comment type="catalytic activity">
    <reaction evidence="1">
        <text>Hydrolyzes the link between N-acetylmuramoyl residues and L-amino acid residues in certain cell-wall glycopeptides.</text>
        <dbReference type="EC" id="3.5.1.28"/>
    </reaction>
</comment>
<gene>
    <name evidence="6" type="primary">amiB</name>
    <name evidence="6" type="ORF">SAMEA1982600_02524</name>
</gene>
<dbReference type="GO" id="GO:0009253">
    <property type="term" value="P:peptidoglycan catabolic process"/>
    <property type="evidence" value="ECO:0007669"/>
    <property type="project" value="InterPro"/>
</dbReference>
<dbReference type="SUPFAM" id="SSF53187">
    <property type="entry name" value="Zn-dependent exopeptidases"/>
    <property type="match status" value="1"/>
</dbReference>
<keyword evidence="3 6" id="KW-0378">Hydrolase</keyword>
<dbReference type="InterPro" id="IPR002508">
    <property type="entry name" value="MurNAc-LAA_cat"/>
</dbReference>
<dbReference type="GO" id="GO:0030288">
    <property type="term" value="C:outer membrane-bounded periplasmic space"/>
    <property type="evidence" value="ECO:0007669"/>
    <property type="project" value="TreeGrafter"/>
</dbReference>
<evidence type="ECO:0000313" key="6">
    <source>
        <dbReference type="EMBL" id="SAI31464.1"/>
    </source>
</evidence>
<organism evidence="6 7">
    <name type="scientific">Bordetella ansorpii</name>
    <dbReference type="NCBI Taxonomy" id="288768"/>
    <lineage>
        <taxon>Bacteria</taxon>
        <taxon>Pseudomonadati</taxon>
        <taxon>Pseudomonadota</taxon>
        <taxon>Betaproteobacteria</taxon>
        <taxon>Burkholderiales</taxon>
        <taxon>Alcaligenaceae</taxon>
        <taxon>Bordetella</taxon>
    </lineage>
</organism>
<reference evidence="6 7" key="1">
    <citation type="submission" date="2016-03" db="EMBL/GenBank/DDBJ databases">
        <authorList>
            <consortium name="Pathogen Informatics"/>
        </authorList>
    </citation>
    <scope>NUCLEOTIDE SEQUENCE [LARGE SCALE GENOMIC DNA]</scope>
    <source>
        <strain evidence="6 7">NCTC13364</strain>
    </source>
</reference>
<dbReference type="PANTHER" id="PTHR30404">
    <property type="entry name" value="N-ACETYLMURAMOYL-L-ALANINE AMIDASE"/>
    <property type="match status" value="1"/>
</dbReference>
<sequence length="234" mass="25139">MKNMGARTAGVLAGGLIAGACLPMAAQAAFVVVDTGHMRAHPGAVSPSGKVEYDYNLQVTDALSRALAADGQRVARVAADGKDIALKERTAAHPDADFFVSIHHDSIPQEWIDAGRRREFRGYALFVSEKNPHYEKSVACARAIGTQLLTIGEVPSLYHQTPVPGENRPLIDKRLGIHRFDDLVVLKTAAMPAVLVEVGVIANPDEAHRLGEPAVVRRQADAIARGLRECLQGK</sequence>
<dbReference type="EC" id="3.5.1.28" evidence="2"/>
<dbReference type="AlphaFoldDB" id="A0A157PDV2"/>
<dbReference type="Proteomes" id="UP000077037">
    <property type="component" value="Unassembled WGS sequence"/>
</dbReference>
<feature type="signal peptide" evidence="4">
    <location>
        <begin position="1"/>
        <end position="28"/>
    </location>
</feature>
<dbReference type="SMART" id="SM00646">
    <property type="entry name" value="Ami_3"/>
    <property type="match status" value="1"/>
</dbReference>
<dbReference type="PANTHER" id="PTHR30404:SF0">
    <property type="entry name" value="N-ACETYLMURAMOYL-L-ALANINE AMIDASE AMIC"/>
    <property type="match status" value="1"/>
</dbReference>
<dbReference type="InterPro" id="IPR050695">
    <property type="entry name" value="N-acetylmuramoyl_amidase_3"/>
</dbReference>
<dbReference type="Pfam" id="PF01520">
    <property type="entry name" value="Amidase_3"/>
    <property type="match status" value="1"/>
</dbReference>
<evidence type="ECO:0000256" key="1">
    <source>
        <dbReference type="ARBA" id="ARBA00001561"/>
    </source>
</evidence>
<evidence type="ECO:0000256" key="2">
    <source>
        <dbReference type="ARBA" id="ARBA00011901"/>
    </source>
</evidence>
<evidence type="ECO:0000259" key="5">
    <source>
        <dbReference type="SMART" id="SM00646"/>
    </source>
</evidence>
<evidence type="ECO:0000313" key="7">
    <source>
        <dbReference type="Proteomes" id="UP000077037"/>
    </source>
</evidence>
<feature type="domain" description="MurNAc-LAA" evidence="5">
    <location>
        <begin position="88"/>
        <end position="228"/>
    </location>
</feature>
<evidence type="ECO:0000256" key="3">
    <source>
        <dbReference type="ARBA" id="ARBA00022801"/>
    </source>
</evidence>